<dbReference type="EMBL" id="LN907858">
    <property type="protein sequence ID" value="CUU40517.1"/>
    <property type="molecule type" value="Genomic_DNA"/>
</dbReference>
<keyword evidence="6" id="KW-0479">Metal-binding</keyword>
<accession>A0A099UG85</accession>
<dbReference type="GO" id="GO:0046654">
    <property type="term" value="P:tetrahydrofolate biosynthetic process"/>
    <property type="evidence" value="ECO:0007669"/>
    <property type="project" value="TreeGrafter"/>
</dbReference>
<dbReference type="CDD" id="cd00739">
    <property type="entry name" value="DHPS"/>
    <property type="match status" value="1"/>
</dbReference>
<dbReference type="InterPro" id="IPR000489">
    <property type="entry name" value="Pterin-binding_dom"/>
</dbReference>
<evidence type="ECO:0000256" key="7">
    <source>
        <dbReference type="ARBA" id="ARBA00022842"/>
    </source>
</evidence>
<sequence length="379" mass="42071">MTIQRLDSHSILDNIKSIGADSMGQKIMGKKAQMLGFEIKDLGFEAMNILKQEALSVGAECATPKECITHKGEHIALLFGTRSNIEKILPKLAMQPFGLKALKKALESHLYASQRIAHQQTIMAIINVTPDSFYENSRKDAQGAIDRIHTLIQKEVGIIDIGAASSRQGSELIDTDVEIERLTPVIEHIATNKLYEKIDFSIDTYNAKTAEYALSHGFKIINDVSGLSESQMIEVAAQYNARVVLMHTKGTPKQMQSLTHTYKNLFDDIDTFFAEKITALGQAGVKDLIIDIGFGFAKDETQNIALIKHLSHFQHFGLPLLVGASRKNTIGKITGRETKDRLAGTLAMHLYALQNGANILRIHDEDSHIDMLKIYKAMQ</sequence>
<dbReference type="GO" id="GO:0005829">
    <property type="term" value="C:cytosol"/>
    <property type="evidence" value="ECO:0007669"/>
    <property type="project" value="TreeGrafter"/>
</dbReference>
<evidence type="ECO:0000256" key="5">
    <source>
        <dbReference type="ARBA" id="ARBA00022679"/>
    </source>
</evidence>
<keyword evidence="8" id="KW-0289">Folate biosynthesis</keyword>
<evidence type="ECO:0000313" key="10">
    <source>
        <dbReference type="EMBL" id="CUU40517.1"/>
    </source>
</evidence>
<dbReference type="KEGG" id="hty:BN2458_PEG1634"/>
<dbReference type="PIRSF" id="PIRSF000501">
    <property type="entry name" value="DHPS_Campy_prd"/>
    <property type="match status" value="1"/>
</dbReference>
<dbReference type="SUPFAM" id="SSF51717">
    <property type="entry name" value="Dihydropteroate synthetase-like"/>
    <property type="match status" value="1"/>
</dbReference>
<dbReference type="Pfam" id="PF00809">
    <property type="entry name" value="Pterin_bind"/>
    <property type="match status" value="1"/>
</dbReference>
<evidence type="ECO:0000313" key="11">
    <source>
        <dbReference type="Proteomes" id="UP000064525"/>
    </source>
</evidence>
<keyword evidence="7" id="KW-0460">Magnesium</keyword>
<dbReference type="GO" id="GO:0046872">
    <property type="term" value="F:metal ion binding"/>
    <property type="evidence" value="ECO:0007669"/>
    <property type="project" value="UniProtKB-KW"/>
</dbReference>
<dbReference type="InterPro" id="IPR016227">
    <property type="entry name" value="Dihydropteroate_synthase_prd"/>
</dbReference>
<evidence type="ECO:0000256" key="3">
    <source>
        <dbReference type="ARBA" id="ARBA00004763"/>
    </source>
</evidence>
<name>A0A099UG85_9HELI</name>
<dbReference type="EC" id="2.5.1.15" evidence="4"/>
<dbReference type="GO" id="GO:0004156">
    <property type="term" value="F:dihydropteroate synthase activity"/>
    <property type="evidence" value="ECO:0007669"/>
    <property type="project" value="UniProtKB-EC"/>
</dbReference>
<dbReference type="NCBIfam" id="TIGR01496">
    <property type="entry name" value="DHPS"/>
    <property type="match status" value="1"/>
</dbReference>
<organism evidence="10 11">
    <name type="scientific">Helicobacter typhlonius</name>
    <dbReference type="NCBI Taxonomy" id="76936"/>
    <lineage>
        <taxon>Bacteria</taxon>
        <taxon>Pseudomonadati</taxon>
        <taxon>Campylobacterota</taxon>
        <taxon>Epsilonproteobacteria</taxon>
        <taxon>Campylobacterales</taxon>
        <taxon>Helicobacteraceae</taxon>
        <taxon>Helicobacter</taxon>
    </lineage>
</organism>
<comment type="cofactor">
    <cofactor evidence="2">
        <name>Mg(2+)</name>
        <dbReference type="ChEBI" id="CHEBI:18420"/>
    </cofactor>
</comment>
<keyword evidence="5 10" id="KW-0808">Transferase</keyword>
<dbReference type="RefSeq" id="WP_034343279.1">
    <property type="nucleotide sequence ID" value="NZ_CAOOVR010000002.1"/>
</dbReference>
<dbReference type="AlphaFoldDB" id="A0A099UG85"/>
<dbReference type="Gene3D" id="3.20.20.20">
    <property type="entry name" value="Dihydropteroate synthase-like"/>
    <property type="match status" value="1"/>
</dbReference>
<evidence type="ECO:0000256" key="4">
    <source>
        <dbReference type="ARBA" id="ARBA00012458"/>
    </source>
</evidence>
<dbReference type="InterPro" id="IPR006390">
    <property type="entry name" value="DHP_synth_dom"/>
</dbReference>
<evidence type="ECO:0000259" key="9">
    <source>
        <dbReference type="PROSITE" id="PS50972"/>
    </source>
</evidence>
<dbReference type="InterPro" id="IPR045031">
    <property type="entry name" value="DHP_synth-like"/>
</dbReference>
<dbReference type="GeneID" id="78151796"/>
<dbReference type="PANTHER" id="PTHR20941">
    <property type="entry name" value="FOLATE SYNTHESIS PROTEINS"/>
    <property type="match status" value="1"/>
</dbReference>
<reference evidence="11" key="1">
    <citation type="submission" date="2015-11" db="EMBL/GenBank/DDBJ databases">
        <authorList>
            <person name="Anvar S.Y."/>
        </authorList>
    </citation>
    <scope>NUCLEOTIDE SEQUENCE [LARGE SCALE GENOMIC DNA]</scope>
</reference>
<dbReference type="PATRIC" id="fig|76936.10.peg.1595"/>
<dbReference type="PROSITE" id="PS50972">
    <property type="entry name" value="PTERIN_BINDING"/>
    <property type="match status" value="1"/>
</dbReference>
<dbReference type="PANTHER" id="PTHR20941:SF1">
    <property type="entry name" value="FOLIC ACID SYNTHESIS PROTEIN FOL1"/>
    <property type="match status" value="1"/>
</dbReference>
<dbReference type="Proteomes" id="UP000064525">
    <property type="component" value="Chromosome I"/>
</dbReference>
<comment type="catalytic activity">
    <reaction evidence="1">
        <text>(7,8-dihydropterin-6-yl)methyl diphosphate + 4-aminobenzoate = 7,8-dihydropteroate + diphosphate</text>
        <dbReference type="Rhea" id="RHEA:19949"/>
        <dbReference type="ChEBI" id="CHEBI:17836"/>
        <dbReference type="ChEBI" id="CHEBI:17839"/>
        <dbReference type="ChEBI" id="CHEBI:33019"/>
        <dbReference type="ChEBI" id="CHEBI:72950"/>
        <dbReference type="EC" id="2.5.1.15"/>
    </reaction>
</comment>
<evidence type="ECO:0000256" key="1">
    <source>
        <dbReference type="ARBA" id="ARBA00000012"/>
    </source>
</evidence>
<evidence type="ECO:0000256" key="8">
    <source>
        <dbReference type="ARBA" id="ARBA00022909"/>
    </source>
</evidence>
<proteinExistence type="predicted"/>
<comment type="pathway">
    <text evidence="3">Cofactor biosynthesis; tetrahydrofolate biosynthesis; 7,8-dihydrofolate from 2-amino-4-hydroxy-6-hydroxymethyl-7,8-dihydropteridine diphosphate and 4-aminobenzoate: step 1/2.</text>
</comment>
<dbReference type="GO" id="GO:0046656">
    <property type="term" value="P:folic acid biosynthetic process"/>
    <property type="evidence" value="ECO:0007669"/>
    <property type="project" value="UniProtKB-KW"/>
</dbReference>
<dbReference type="InterPro" id="IPR011005">
    <property type="entry name" value="Dihydropteroate_synth-like_sf"/>
</dbReference>
<evidence type="ECO:0000256" key="2">
    <source>
        <dbReference type="ARBA" id="ARBA00001946"/>
    </source>
</evidence>
<protein>
    <recommendedName>
        <fullName evidence="4">dihydropteroate synthase</fullName>
        <ecNumber evidence="4">2.5.1.15</ecNumber>
    </recommendedName>
</protein>
<evidence type="ECO:0000256" key="6">
    <source>
        <dbReference type="ARBA" id="ARBA00022723"/>
    </source>
</evidence>
<gene>
    <name evidence="10" type="ORF">BN2458_PEG1634</name>
</gene>
<feature type="domain" description="Pterin-binding" evidence="9">
    <location>
        <begin position="120"/>
        <end position="373"/>
    </location>
</feature>